<reference evidence="1" key="1">
    <citation type="journal article" date="2014" name="Front. Microbiol.">
        <title>High frequency of phylogenetically diverse reductive dehalogenase-homologous genes in deep subseafloor sedimentary metagenomes.</title>
        <authorList>
            <person name="Kawai M."/>
            <person name="Futagami T."/>
            <person name="Toyoda A."/>
            <person name="Takaki Y."/>
            <person name="Nishi S."/>
            <person name="Hori S."/>
            <person name="Arai W."/>
            <person name="Tsubouchi T."/>
            <person name="Morono Y."/>
            <person name="Uchiyama I."/>
            <person name="Ito T."/>
            <person name="Fujiyama A."/>
            <person name="Inagaki F."/>
            <person name="Takami H."/>
        </authorList>
    </citation>
    <scope>NUCLEOTIDE SEQUENCE</scope>
    <source>
        <strain evidence="1">Expedition CK06-06</strain>
    </source>
</reference>
<dbReference type="AlphaFoldDB" id="X1K6Z6"/>
<organism evidence="1">
    <name type="scientific">marine sediment metagenome</name>
    <dbReference type="NCBI Taxonomy" id="412755"/>
    <lineage>
        <taxon>unclassified sequences</taxon>
        <taxon>metagenomes</taxon>
        <taxon>ecological metagenomes</taxon>
    </lineage>
</organism>
<evidence type="ECO:0000313" key="1">
    <source>
        <dbReference type="EMBL" id="GAI02807.1"/>
    </source>
</evidence>
<name>X1K6Z6_9ZZZZ</name>
<sequence>MWPRINFLNLAVKMAKHVWEWDRRSSKPMMVVCARCGARK</sequence>
<gene>
    <name evidence="1" type="ORF">S06H3_20969</name>
</gene>
<proteinExistence type="predicted"/>
<dbReference type="EMBL" id="BARV01010935">
    <property type="protein sequence ID" value="GAI02807.1"/>
    <property type="molecule type" value="Genomic_DNA"/>
</dbReference>
<feature type="non-terminal residue" evidence="1">
    <location>
        <position position="40"/>
    </location>
</feature>
<protein>
    <submittedName>
        <fullName evidence="1">Uncharacterized protein</fullName>
    </submittedName>
</protein>
<accession>X1K6Z6</accession>
<comment type="caution">
    <text evidence="1">The sequence shown here is derived from an EMBL/GenBank/DDBJ whole genome shotgun (WGS) entry which is preliminary data.</text>
</comment>